<evidence type="ECO:0000313" key="5">
    <source>
        <dbReference type="EMBL" id="MCS3903115.1"/>
    </source>
</evidence>
<evidence type="ECO:0000256" key="1">
    <source>
        <dbReference type="ARBA" id="ARBA00023211"/>
    </source>
</evidence>
<dbReference type="PANTHER" id="PTHR21621:SF0">
    <property type="entry name" value="BETA-CITRYLGLUTAMATE SYNTHASE B-RELATED"/>
    <property type="match status" value="1"/>
</dbReference>
<dbReference type="GO" id="GO:0005524">
    <property type="term" value="F:ATP binding"/>
    <property type="evidence" value="ECO:0007669"/>
    <property type="project" value="UniProtKB-UniRule"/>
</dbReference>
<dbReference type="SUPFAM" id="SSF56059">
    <property type="entry name" value="Glutathione synthetase ATP-binding domain-like"/>
    <property type="match status" value="1"/>
</dbReference>
<dbReference type="RefSeq" id="WP_259054728.1">
    <property type="nucleotide sequence ID" value="NZ_JANUCT010000006.1"/>
</dbReference>
<evidence type="ECO:0000259" key="4">
    <source>
        <dbReference type="PROSITE" id="PS51186"/>
    </source>
</evidence>
<dbReference type="GO" id="GO:0046872">
    <property type="term" value="F:metal ion binding"/>
    <property type="evidence" value="ECO:0007669"/>
    <property type="project" value="InterPro"/>
</dbReference>
<evidence type="ECO:0000256" key="2">
    <source>
        <dbReference type="PROSITE-ProRule" id="PRU00409"/>
    </source>
</evidence>
<dbReference type="GO" id="GO:0018169">
    <property type="term" value="F:ribosomal S6-glutamic acid ligase activity"/>
    <property type="evidence" value="ECO:0007669"/>
    <property type="project" value="TreeGrafter"/>
</dbReference>
<sequence>MTDRRYYKDRMRRHNTPSLQLLDSNDKIAYPEEEQQMPSNVVIECGWGRLIFGHTFADAHKLVSTIRAEEEDKRDIALYLRDPHVVLSLAPQSLFLDPSHTYRLWFSNYRSSRVLPQGYEIRKLQNQRDIKAVNRILRTHGMVPIDEDFIYRHRDSRSFTYFIAVNPTDSSVIGVITGVDHVEAFNDPENGSSMWCLAVDLQAPYPGIGRALVAHLADHYAARGRAFMDLSVMHDNEQAIHLYEDMGFERVPVFCVKRKNPINEKLYIGPKPDADLNPYAAIITNEARRRGIAVDILDAEEGYFQLRFGGRSVTCRESLSELTTAIAMSRCANKKVTWKILRQARVHVPEQQIAGDSNANEKFLDNYKSLVVKPLEGEQGKGVHVNIDTYDDLHAAVSDAKRYSDKVLLEEFVHGDDLRVIVINYRVVAAAVRKPAQITGNGQDDIETLIHKQSRRRSAATKGESQIPMDDITERCVTRHGYGMKDVLAYGKTITVRDTANLHTGGTIHDVTEKLSEEFKQVSERAARAMDIPVVGLDFITPDVTGNEYVIIEANERPGLANHEPQPTAERFIDFLFPQTAPETNKS</sequence>
<keyword evidence="6" id="KW-1185">Reference proteome</keyword>
<evidence type="ECO:0000259" key="3">
    <source>
        <dbReference type="PROSITE" id="PS50975"/>
    </source>
</evidence>
<dbReference type="AlphaFoldDB" id="A0AAE3L158"/>
<protein>
    <submittedName>
        <fullName evidence="5">GNAT-family acetyltransferase (TIGR03103 family)</fullName>
    </submittedName>
</protein>
<feature type="domain" description="N-acetyltransferase" evidence="4">
    <location>
        <begin position="119"/>
        <end position="269"/>
    </location>
</feature>
<dbReference type="Gene3D" id="3.40.630.30">
    <property type="match status" value="1"/>
</dbReference>
<dbReference type="InterPro" id="IPR011761">
    <property type="entry name" value="ATP-grasp"/>
</dbReference>
<feature type="domain" description="ATP-grasp" evidence="3">
    <location>
        <begin position="338"/>
        <end position="581"/>
    </location>
</feature>
<dbReference type="GO" id="GO:0009432">
    <property type="term" value="P:SOS response"/>
    <property type="evidence" value="ECO:0007669"/>
    <property type="project" value="TreeGrafter"/>
</dbReference>
<proteinExistence type="predicted"/>
<dbReference type="GO" id="GO:0016747">
    <property type="term" value="F:acyltransferase activity, transferring groups other than amino-acyl groups"/>
    <property type="evidence" value="ECO:0007669"/>
    <property type="project" value="InterPro"/>
</dbReference>
<keyword evidence="1" id="KW-0464">Manganese</keyword>
<evidence type="ECO:0000313" key="6">
    <source>
        <dbReference type="Proteomes" id="UP001204445"/>
    </source>
</evidence>
<dbReference type="InterPro" id="IPR013815">
    <property type="entry name" value="ATP_grasp_subdomain_1"/>
</dbReference>
<keyword evidence="2" id="KW-0547">Nucleotide-binding</keyword>
<dbReference type="EMBL" id="JANUCT010000006">
    <property type="protein sequence ID" value="MCS3903115.1"/>
    <property type="molecule type" value="Genomic_DNA"/>
</dbReference>
<dbReference type="InterPro" id="IPR000182">
    <property type="entry name" value="GNAT_dom"/>
</dbReference>
<dbReference type="PROSITE" id="PS50975">
    <property type="entry name" value="ATP_GRASP"/>
    <property type="match status" value="1"/>
</dbReference>
<keyword evidence="2" id="KW-0067">ATP-binding</keyword>
<dbReference type="Pfam" id="PF08443">
    <property type="entry name" value="RimK"/>
    <property type="match status" value="1"/>
</dbReference>
<accession>A0AAE3L158</accession>
<dbReference type="Proteomes" id="UP001204445">
    <property type="component" value="Unassembled WGS sequence"/>
</dbReference>
<dbReference type="InterPro" id="IPR016181">
    <property type="entry name" value="Acyl_CoA_acyltransferase"/>
</dbReference>
<dbReference type="SUPFAM" id="SSF55729">
    <property type="entry name" value="Acyl-CoA N-acyltransferases (Nat)"/>
    <property type="match status" value="1"/>
</dbReference>
<name>A0AAE3L158_9GAMM</name>
<dbReference type="InterPro" id="IPR017534">
    <property type="entry name" value="GNAT-acetyltransferase"/>
</dbReference>
<dbReference type="NCBIfam" id="TIGR03103">
    <property type="entry name" value="trio_acet_GNAT"/>
    <property type="match status" value="1"/>
</dbReference>
<dbReference type="Gene3D" id="3.30.1490.20">
    <property type="entry name" value="ATP-grasp fold, A domain"/>
    <property type="match status" value="1"/>
</dbReference>
<dbReference type="PANTHER" id="PTHR21621">
    <property type="entry name" value="RIBOSOMAL PROTEIN S6 MODIFICATION PROTEIN"/>
    <property type="match status" value="1"/>
</dbReference>
<gene>
    <name evidence="5" type="ORF">J2T55_001132</name>
</gene>
<dbReference type="Gene3D" id="3.30.470.20">
    <property type="entry name" value="ATP-grasp fold, B domain"/>
    <property type="match status" value="2"/>
</dbReference>
<dbReference type="Pfam" id="PF00583">
    <property type="entry name" value="Acetyltransf_1"/>
    <property type="match status" value="1"/>
</dbReference>
<comment type="caution">
    <text evidence="5">The sequence shown here is derived from an EMBL/GenBank/DDBJ whole genome shotgun (WGS) entry which is preliminary data.</text>
</comment>
<dbReference type="PROSITE" id="PS51186">
    <property type="entry name" value="GNAT"/>
    <property type="match status" value="1"/>
</dbReference>
<dbReference type="InterPro" id="IPR013651">
    <property type="entry name" value="ATP-grasp_RimK-type"/>
</dbReference>
<reference evidence="5" key="1">
    <citation type="submission" date="2022-08" db="EMBL/GenBank/DDBJ databases">
        <title>Genomic Encyclopedia of Type Strains, Phase III (KMG-III): the genomes of soil and plant-associated and newly described type strains.</title>
        <authorList>
            <person name="Whitman W."/>
        </authorList>
    </citation>
    <scope>NUCLEOTIDE SEQUENCE</scope>
    <source>
        <strain evidence="5">HMT 1</strain>
    </source>
</reference>
<dbReference type="GO" id="GO:0005737">
    <property type="term" value="C:cytoplasm"/>
    <property type="evidence" value="ECO:0007669"/>
    <property type="project" value="TreeGrafter"/>
</dbReference>
<organism evidence="5 6">
    <name type="scientific">Methylohalomonas lacus</name>
    <dbReference type="NCBI Taxonomy" id="398773"/>
    <lineage>
        <taxon>Bacteria</taxon>
        <taxon>Pseudomonadati</taxon>
        <taxon>Pseudomonadota</taxon>
        <taxon>Gammaproteobacteria</taxon>
        <taxon>Methylohalomonadales</taxon>
        <taxon>Methylohalomonadaceae</taxon>
        <taxon>Methylohalomonas</taxon>
    </lineage>
</organism>